<dbReference type="AlphaFoldDB" id="A0A9E7FI87"/>
<accession>A0A9E7FI87</accession>
<name>A0A9E7FI87_9LILI</name>
<protein>
    <submittedName>
        <fullName evidence="1">Uncharacterized protein</fullName>
    </submittedName>
</protein>
<evidence type="ECO:0000313" key="2">
    <source>
        <dbReference type="Proteomes" id="UP001055439"/>
    </source>
</evidence>
<dbReference type="EMBL" id="CP097506">
    <property type="protein sequence ID" value="URD94632.1"/>
    <property type="molecule type" value="Genomic_DNA"/>
</dbReference>
<proteinExistence type="predicted"/>
<sequence>MSGPFLVLVHKIGNLNEETVKLHRAMMFQRLVHSNSIDTILLDTRRLSGLQSHVIEELIPIAILARLGEHFTRETAMMCLHKHTIGSQLDLWSVLRRSVVVDVGCLHF</sequence>
<organism evidence="1 2">
    <name type="scientific">Musa troglodytarum</name>
    <name type="common">fe'i banana</name>
    <dbReference type="NCBI Taxonomy" id="320322"/>
    <lineage>
        <taxon>Eukaryota</taxon>
        <taxon>Viridiplantae</taxon>
        <taxon>Streptophyta</taxon>
        <taxon>Embryophyta</taxon>
        <taxon>Tracheophyta</taxon>
        <taxon>Spermatophyta</taxon>
        <taxon>Magnoliopsida</taxon>
        <taxon>Liliopsida</taxon>
        <taxon>Zingiberales</taxon>
        <taxon>Musaceae</taxon>
        <taxon>Musa</taxon>
    </lineage>
</organism>
<reference evidence="1" key="1">
    <citation type="submission" date="2022-05" db="EMBL/GenBank/DDBJ databases">
        <title>The Musa troglodytarum L. genome provides insights into the mechanism of non-climacteric behaviour and enrichment of carotenoids.</title>
        <authorList>
            <person name="Wang J."/>
        </authorList>
    </citation>
    <scope>NUCLEOTIDE SEQUENCE</scope>
    <source>
        <tissue evidence="1">Leaf</tissue>
    </source>
</reference>
<dbReference type="Proteomes" id="UP001055439">
    <property type="component" value="Chromosome 4"/>
</dbReference>
<evidence type="ECO:0000313" key="1">
    <source>
        <dbReference type="EMBL" id="URD94632.1"/>
    </source>
</evidence>
<keyword evidence="2" id="KW-1185">Reference proteome</keyword>
<gene>
    <name evidence="1" type="ORF">MUK42_37076</name>
</gene>